<dbReference type="EMBL" id="CH474002">
    <property type="protein sequence ID" value="EDL87609.1"/>
    <property type="molecule type" value="Genomic_DNA"/>
</dbReference>
<proteinExistence type="predicted"/>
<protein>
    <submittedName>
        <fullName evidence="1">RCG42062</fullName>
    </submittedName>
</protein>
<name>A6JV20_RAT</name>
<accession>A6JV20</accession>
<sequence length="28" mass="3259">MHTLRRLLVMAKLQRHLMSPGTSLQARL</sequence>
<dbReference type="Proteomes" id="UP000234681">
    <property type="component" value="Chromosome 1"/>
</dbReference>
<reference evidence="1 2" key="1">
    <citation type="submission" date="2005-09" db="EMBL/GenBank/DDBJ databases">
        <authorList>
            <person name="Mural R.J."/>
            <person name="Li P.W."/>
            <person name="Adams M.D."/>
            <person name="Amanatides P.G."/>
            <person name="Baden-Tillson H."/>
            <person name="Barnstead M."/>
            <person name="Chin S.H."/>
            <person name="Dew I."/>
            <person name="Evans C.A."/>
            <person name="Ferriera S."/>
            <person name="Flanigan M."/>
            <person name="Fosler C."/>
            <person name="Glodek A."/>
            <person name="Gu Z."/>
            <person name="Holt R.A."/>
            <person name="Jennings D."/>
            <person name="Kraft C.L."/>
            <person name="Lu F."/>
            <person name="Nguyen T."/>
            <person name="Nusskern D.R."/>
            <person name="Pfannkoch C.M."/>
            <person name="Sitter C."/>
            <person name="Sutton G.G."/>
            <person name="Venter J.C."/>
            <person name="Wang Z."/>
            <person name="Woodage T."/>
            <person name="Zheng X.H."/>
            <person name="Zhong F."/>
        </authorList>
    </citation>
    <scope>NUCLEOTIDE SEQUENCE [LARGE SCALE GENOMIC DNA]</scope>
    <source>
        <strain>BN</strain>
        <strain evidence="2">Sprague-Dawley</strain>
    </source>
</reference>
<organism evidence="1 2">
    <name type="scientific">Rattus norvegicus</name>
    <name type="common">Rat</name>
    <dbReference type="NCBI Taxonomy" id="10116"/>
    <lineage>
        <taxon>Eukaryota</taxon>
        <taxon>Metazoa</taxon>
        <taxon>Chordata</taxon>
        <taxon>Craniata</taxon>
        <taxon>Vertebrata</taxon>
        <taxon>Euteleostomi</taxon>
        <taxon>Mammalia</taxon>
        <taxon>Eutheria</taxon>
        <taxon>Euarchontoglires</taxon>
        <taxon>Glires</taxon>
        <taxon>Rodentia</taxon>
        <taxon>Myomorpha</taxon>
        <taxon>Muroidea</taxon>
        <taxon>Muridae</taxon>
        <taxon>Murinae</taxon>
        <taxon>Rattus</taxon>
    </lineage>
</organism>
<evidence type="ECO:0000313" key="1">
    <source>
        <dbReference type="EMBL" id="EDL87609.1"/>
    </source>
</evidence>
<evidence type="ECO:0000313" key="2">
    <source>
        <dbReference type="Proteomes" id="UP000234681"/>
    </source>
</evidence>
<dbReference type="AlphaFoldDB" id="A6JV20"/>
<gene>
    <name evidence="1" type="ORF">rCG_42062</name>
</gene>